<dbReference type="OrthoDB" id="9792335at2"/>
<dbReference type="STRING" id="575540.Isop_0974"/>
<reference evidence="6 7" key="2">
    <citation type="journal article" date="2011" name="Stand. Genomic Sci.">
        <title>Complete genome sequence of Isosphaera pallida type strain (IS1B).</title>
        <authorList>
            <consortium name="US DOE Joint Genome Institute (JGI-PGF)"/>
            <person name="Goker M."/>
            <person name="Cleland D."/>
            <person name="Saunders E."/>
            <person name="Lapidus A."/>
            <person name="Nolan M."/>
            <person name="Lucas S."/>
            <person name="Hammon N."/>
            <person name="Deshpande S."/>
            <person name="Cheng J.F."/>
            <person name="Tapia R."/>
            <person name="Han C."/>
            <person name="Goodwin L."/>
            <person name="Pitluck S."/>
            <person name="Liolios K."/>
            <person name="Pagani I."/>
            <person name="Ivanova N."/>
            <person name="Mavromatis K."/>
            <person name="Pati A."/>
            <person name="Chen A."/>
            <person name="Palaniappan K."/>
            <person name="Land M."/>
            <person name="Hauser L."/>
            <person name="Chang Y.J."/>
            <person name="Jeffries C.D."/>
            <person name="Detter J.C."/>
            <person name="Beck B."/>
            <person name="Woyke T."/>
            <person name="Bristow J."/>
            <person name="Eisen J.A."/>
            <person name="Markowitz V."/>
            <person name="Hugenholtz P."/>
            <person name="Kyrpides N.C."/>
            <person name="Klenk H.P."/>
        </authorList>
    </citation>
    <scope>NUCLEOTIDE SEQUENCE [LARGE SCALE GENOMIC DNA]</scope>
    <source>
        <strain evidence="7">ATCC 43644 / DSM 9630 / IS1B</strain>
    </source>
</reference>
<keyword evidence="4" id="KW-0862">Zinc</keyword>
<dbReference type="PROSITE" id="PS00759">
    <property type="entry name" value="ARGE_DAPE_CPG2_2"/>
    <property type="match status" value="1"/>
</dbReference>
<gene>
    <name evidence="6" type="ordered locus">Isop_0974</name>
</gene>
<evidence type="ECO:0000313" key="7">
    <source>
        <dbReference type="Proteomes" id="UP000008631"/>
    </source>
</evidence>
<keyword evidence="7" id="KW-1185">Reference proteome</keyword>
<dbReference type="HOGENOM" id="CLU_021802_2_0_0"/>
<dbReference type="InterPro" id="IPR002933">
    <property type="entry name" value="Peptidase_M20"/>
</dbReference>
<dbReference type="InParanoid" id="E8R3J6"/>
<dbReference type="Pfam" id="PF07687">
    <property type="entry name" value="M20_dimer"/>
    <property type="match status" value="1"/>
</dbReference>
<comment type="cofactor">
    <cofactor evidence="1">
        <name>Zn(2+)</name>
        <dbReference type="ChEBI" id="CHEBI:29105"/>
    </cofactor>
</comment>
<dbReference type="SUPFAM" id="SSF53187">
    <property type="entry name" value="Zn-dependent exopeptidases"/>
    <property type="match status" value="1"/>
</dbReference>
<organism evidence="6 7">
    <name type="scientific">Isosphaera pallida (strain ATCC 43644 / DSM 9630 / IS1B)</name>
    <dbReference type="NCBI Taxonomy" id="575540"/>
    <lineage>
        <taxon>Bacteria</taxon>
        <taxon>Pseudomonadati</taxon>
        <taxon>Planctomycetota</taxon>
        <taxon>Planctomycetia</taxon>
        <taxon>Isosphaerales</taxon>
        <taxon>Isosphaeraceae</taxon>
        <taxon>Isosphaera</taxon>
    </lineage>
</organism>
<dbReference type="InterPro" id="IPR036264">
    <property type="entry name" value="Bact_exopeptidase_dim_dom"/>
</dbReference>
<evidence type="ECO:0000256" key="1">
    <source>
        <dbReference type="ARBA" id="ARBA00001947"/>
    </source>
</evidence>
<dbReference type="InterPro" id="IPR001261">
    <property type="entry name" value="ArgE/DapE_CS"/>
</dbReference>
<name>E8R3J6_ISOPI</name>
<dbReference type="InterPro" id="IPR050072">
    <property type="entry name" value="Peptidase_M20A"/>
</dbReference>
<dbReference type="CDD" id="cd03894">
    <property type="entry name" value="M20_ArgE"/>
    <property type="match status" value="1"/>
</dbReference>
<accession>E8R3J6</accession>
<dbReference type="PANTHER" id="PTHR43808">
    <property type="entry name" value="ACETYLORNITHINE DEACETYLASE"/>
    <property type="match status" value="1"/>
</dbReference>
<evidence type="ECO:0000313" key="6">
    <source>
        <dbReference type="EMBL" id="ADV61563.1"/>
    </source>
</evidence>
<dbReference type="eggNOG" id="COG0624">
    <property type="taxonomic scope" value="Bacteria"/>
</dbReference>
<evidence type="ECO:0000256" key="2">
    <source>
        <dbReference type="ARBA" id="ARBA00022723"/>
    </source>
</evidence>
<dbReference type="InterPro" id="IPR011650">
    <property type="entry name" value="Peptidase_M20_dimer"/>
</dbReference>
<dbReference type="Gene3D" id="3.30.70.360">
    <property type="match status" value="1"/>
</dbReference>
<feature type="domain" description="Peptidase M20 dimerisation" evidence="5">
    <location>
        <begin position="198"/>
        <end position="298"/>
    </location>
</feature>
<dbReference type="SUPFAM" id="SSF55031">
    <property type="entry name" value="Bacterial exopeptidase dimerisation domain"/>
    <property type="match status" value="1"/>
</dbReference>
<dbReference type="EMBL" id="CP002353">
    <property type="protein sequence ID" value="ADV61563.1"/>
    <property type="molecule type" value="Genomic_DNA"/>
</dbReference>
<proteinExistence type="predicted"/>
<dbReference type="FunCoup" id="E8R3J6">
    <property type="interactions" value="232"/>
</dbReference>
<sequence>MTPIPDPPSIPDPSNDDRDDAVVDLLTRLVAIPSINPMGRAIALDDPLHREGRMGDFLAGWLEARGIPYQRQEAQPGRPNLVARYDAPAARRTLLFEVHLDTVPVEGMTIDPFGGEQRDGRLYGRGACDVKGALAAMLLALARLARERPPGSASVILAMVSDEEFTHAGVSHLVTTGVVRDIDLAIVAEPTGFDLVNRHKGTARWRIRTRGVACHSSTPELGRNAVYAMAPVVMGLEAHARALRRPDLDLGGPTLSVGTIHGGVSVNVVPEECVIEIDRRLMPGESSREAIDAANRAVLETPGVDPTQTSFEPPWIVSPALEEHASWEWLGPLADSIERTLGRRPAVRGVAFGTDAGVLNQAGIPCVVLGPGDIAQAHTKEEWISLVQLCQAVEVYDRLARDLG</sequence>
<dbReference type="RefSeq" id="WP_013563852.1">
    <property type="nucleotide sequence ID" value="NC_014962.1"/>
</dbReference>
<dbReference type="Proteomes" id="UP000008631">
    <property type="component" value="Chromosome"/>
</dbReference>
<evidence type="ECO:0000256" key="3">
    <source>
        <dbReference type="ARBA" id="ARBA00022801"/>
    </source>
</evidence>
<dbReference type="Pfam" id="PF01546">
    <property type="entry name" value="Peptidase_M20"/>
    <property type="match status" value="1"/>
</dbReference>
<evidence type="ECO:0000259" key="5">
    <source>
        <dbReference type="Pfam" id="PF07687"/>
    </source>
</evidence>
<protein>
    <submittedName>
        <fullName evidence="6">Peptidase M20</fullName>
    </submittedName>
</protein>
<dbReference type="KEGG" id="ipa:Isop_0974"/>
<keyword evidence="2" id="KW-0479">Metal-binding</keyword>
<dbReference type="Gene3D" id="3.40.630.10">
    <property type="entry name" value="Zn peptidases"/>
    <property type="match status" value="2"/>
</dbReference>
<dbReference type="GO" id="GO:0046872">
    <property type="term" value="F:metal ion binding"/>
    <property type="evidence" value="ECO:0007669"/>
    <property type="project" value="UniProtKB-KW"/>
</dbReference>
<dbReference type="AlphaFoldDB" id="E8R3J6"/>
<dbReference type="GO" id="GO:0016787">
    <property type="term" value="F:hydrolase activity"/>
    <property type="evidence" value="ECO:0007669"/>
    <property type="project" value="UniProtKB-KW"/>
</dbReference>
<evidence type="ECO:0000256" key="4">
    <source>
        <dbReference type="ARBA" id="ARBA00022833"/>
    </source>
</evidence>
<keyword evidence="3" id="KW-0378">Hydrolase</keyword>
<reference key="1">
    <citation type="submission" date="2010-11" db="EMBL/GenBank/DDBJ databases">
        <title>The complete sequence of chromosome of Isophaera pallida ATCC 43644.</title>
        <authorList>
            <consortium name="US DOE Joint Genome Institute (JGI-PGF)"/>
            <person name="Lucas S."/>
            <person name="Copeland A."/>
            <person name="Lapidus A."/>
            <person name="Bruce D."/>
            <person name="Goodwin L."/>
            <person name="Pitluck S."/>
            <person name="Kyrpides N."/>
            <person name="Mavromatis K."/>
            <person name="Pagani I."/>
            <person name="Ivanova N."/>
            <person name="Saunders E."/>
            <person name="Brettin T."/>
            <person name="Detter J.C."/>
            <person name="Han C."/>
            <person name="Tapia R."/>
            <person name="Land M."/>
            <person name="Hauser L."/>
            <person name="Markowitz V."/>
            <person name="Cheng J.-F."/>
            <person name="Hugenholtz P."/>
            <person name="Woyke T."/>
            <person name="Wu D."/>
            <person name="Eisen J.A."/>
        </authorList>
    </citation>
    <scope>NUCLEOTIDE SEQUENCE</scope>
    <source>
        <strain>ATCC 43644</strain>
    </source>
</reference>